<organism evidence="2 3">
    <name type="scientific">Kordiimonas lacus</name>
    <dbReference type="NCBI Taxonomy" id="637679"/>
    <lineage>
        <taxon>Bacteria</taxon>
        <taxon>Pseudomonadati</taxon>
        <taxon>Pseudomonadota</taxon>
        <taxon>Alphaproteobacteria</taxon>
        <taxon>Kordiimonadales</taxon>
        <taxon>Kordiimonadaceae</taxon>
        <taxon>Kordiimonas</taxon>
    </lineage>
</organism>
<dbReference type="Gene3D" id="3.10.310.70">
    <property type="match status" value="1"/>
</dbReference>
<dbReference type="SUPFAM" id="SSF51338">
    <property type="entry name" value="Composite domain of metallo-dependent hydrolases"/>
    <property type="match status" value="1"/>
</dbReference>
<dbReference type="RefSeq" id="WP_068306893.1">
    <property type="nucleotide sequence ID" value="NZ_FNAK01000006.1"/>
</dbReference>
<protein>
    <recommendedName>
        <fullName evidence="1">Amidohydrolase 3 domain-containing protein</fullName>
    </recommendedName>
</protein>
<dbReference type="InterPro" id="IPR011059">
    <property type="entry name" value="Metal-dep_hydrolase_composite"/>
</dbReference>
<sequence>MNRFLPLGALLLAAACGEQAGKAPAPADLLLTGGTIYTIDGQKSVAEAMAVRDGKIIYVGSDADAAAYRGDATKLIELQGEAVFPGFTDSHAHLPDGGGTLLGLGLQGMTSADEVLAAVKAYAEAHPELGAITGGGWELNLFPDANPSKELLDAVVPDRPVFLVAADGHNGWVNSKALELAGVTKDTEDPVNGRLERDADGNPTGTLRESAQGLVAHVFPAPAVEDVIKNLEAGMAYQAGHGITATIDAAIMSDVNEQAYLAASERADLPQRVRVSLLAANEMVTSEVTLDNVAETVDRLVARRAQYRARSAGRLDAEAVKIFVDGVPENHTAALLEPYVNAPMGPEHAGEINLSEEALNAYTAQLEAKDFQVHMHALGDRAARVGLDAFEAAIQTNGERDRRHHISHLEIVQPSDIARFAPLGVTANLQTLWHFRDAYISELTEPFLQEELRDSLYPAKSFVEADARIVWGSDWPVSTSNPFHSIEVAVLRKDPLNAEDQRWIPEEALSVDDMIRALTINGAYLMGQDDIRGSIEVGKEADFIILDADPYKIVPETISDITVINTFISGACVHGCK</sequence>
<evidence type="ECO:0000259" key="1">
    <source>
        <dbReference type="Pfam" id="PF07969"/>
    </source>
</evidence>
<dbReference type="STRING" id="637679.GCA_001550055_03170"/>
<dbReference type="InterPro" id="IPR033932">
    <property type="entry name" value="YtcJ-like"/>
</dbReference>
<keyword evidence="3" id="KW-1185">Reference proteome</keyword>
<dbReference type="PROSITE" id="PS51257">
    <property type="entry name" value="PROKAR_LIPOPROTEIN"/>
    <property type="match status" value="1"/>
</dbReference>
<dbReference type="EMBL" id="FNAK01000006">
    <property type="protein sequence ID" value="SDE37147.1"/>
    <property type="molecule type" value="Genomic_DNA"/>
</dbReference>
<dbReference type="InterPro" id="IPR032466">
    <property type="entry name" value="Metal_Hydrolase"/>
</dbReference>
<evidence type="ECO:0000313" key="2">
    <source>
        <dbReference type="EMBL" id="SDE37147.1"/>
    </source>
</evidence>
<name>A0A1G7CCU0_9PROT</name>
<evidence type="ECO:0000313" key="3">
    <source>
        <dbReference type="Proteomes" id="UP000183685"/>
    </source>
</evidence>
<dbReference type="Gene3D" id="2.30.40.10">
    <property type="entry name" value="Urease, subunit C, domain 1"/>
    <property type="match status" value="1"/>
</dbReference>
<feature type="domain" description="Amidohydrolase 3" evidence="1">
    <location>
        <begin position="75"/>
        <end position="574"/>
    </location>
</feature>
<proteinExistence type="predicted"/>
<dbReference type="Proteomes" id="UP000183685">
    <property type="component" value="Unassembled WGS sequence"/>
</dbReference>
<reference evidence="2 3" key="1">
    <citation type="submission" date="2016-10" db="EMBL/GenBank/DDBJ databases">
        <authorList>
            <person name="de Groot N.N."/>
        </authorList>
    </citation>
    <scope>NUCLEOTIDE SEQUENCE [LARGE SCALE GENOMIC DNA]</scope>
    <source>
        <strain evidence="2 3">CGMCC 1.9109</strain>
    </source>
</reference>
<gene>
    <name evidence="2" type="ORF">SAMN04488071_2751</name>
</gene>
<accession>A0A1G7CCU0</accession>
<dbReference type="PANTHER" id="PTHR22642">
    <property type="entry name" value="IMIDAZOLONEPROPIONASE"/>
    <property type="match status" value="1"/>
</dbReference>
<dbReference type="GO" id="GO:0016810">
    <property type="term" value="F:hydrolase activity, acting on carbon-nitrogen (but not peptide) bonds"/>
    <property type="evidence" value="ECO:0007669"/>
    <property type="project" value="InterPro"/>
</dbReference>
<dbReference type="AlphaFoldDB" id="A0A1G7CCU0"/>
<dbReference type="Pfam" id="PF07969">
    <property type="entry name" value="Amidohydro_3"/>
    <property type="match status" value="1"/>
</dbReference>
<dbReference type="Gene3D" id="3.20.20.140">
    <property type="entry name" value="Metal-dependent hydrolases"/>
    <property type="match status" value="1"/>
</dbReference>
<dbReference type="SUPFAM" id="SSF51556">
    <property type="entry name" value="Metallo-dependent hydrolases"/>
    <property type="match status" value="1"/>
</dbReference>
<dbReference type="CDD" id="cd01300">
    <property type="entry name" value="YtcJ_like"/>
    <property type="match status" value="1"/>
</dbReference>
<dbReference type="InterPro" id="IPR013108">
    <property type="entry name" value="Amidohydro_3"/>
</dbReference>
<dbReference type="PANTHER" id="PTHR22642:SF2">
    <property type="entry name" value="PROTEIN LONG AFTER FAR-RED 3"/>
    <property type="match status" value="1"/>
</dbReference>